<evidence type="ECO:0000256" key="1">
    <source>
        <dbReference type="ARBA" id="ARBA00038240"/>
    </source>
</evidence>
<dbReference type="Gene3D" id="3.90.1200.10">
    <property type="match status" value="1"/>
</dbReference>
<dbReference type="InterPro" id="IPR002575">
    <property type="entry name" value="Aminoglycoside_PTrfase"/>
</dbReference>
<dbReference type="Pfam" id="PF01636">
    <property type="entry name" value="APH"/>
    <property type="match status" value="1"/>
</dbReference>
<sequence length="331" mass="38861">MEKEIKTLLNDDILTESASKYGFHKNDLIDLKGFQNFVYEANKNTKSCILRIAHSSHRSLNLTEAELDWITYLFNHGVNVAAPIRSLEGSLVNITHHEDSYFIATAFKKAPGSKPHYQIFMEDKNLIQKLGRTTGKIHMLSKKYKAKKGSARRSDWKDNNYLIKFAEYVPESYANVIEKTKQFLFELMLLPQDRDSYGLIHGDIHLNNFHVHKDDLTLFDFDECEYNWFVADIANPLFYATPLKSDGIELRNRSAKRFFDYFMEGYFQENSLETYWLNKIPLFLRLREILVYSGAFRSLDFNNLHPWSKEMIKTTTINIENDLQFLDIQFT</sequence>
<protein>
    <submittedName>
        <fullName evidence="3">Ser/Thr protein kinase RdoA (MazF antagonist)</fullName>
    </submittedName>
</protein>
<reference evidence="3 4" key="1">
    <citation type="submission" date="2021-03" db="EMBL/GenBank/DDBJ databases">
        <title>Genomic Encyclopedia of Type Strains, Phase IV (KMG-IV): sequencing the most valuable type-strain genomes for metagenomic binning, comparative biology and taxonomic classification.</title>
        <authorList>
            <person name="Goeker M."/>
        </authorList>
    </citation>
    <scope>NUCLEOTIDE SEQUENCE [LARGE SCALE GENOMIC DNA]</scope>
    <source>
        <strain evidence="3 4">DSM 26048</strain>
    </source>
</reference>
<dbReference type="PANTHER" id="PTHR21064:SF6">
    <property type="entry name" value="AMINOGLYCOSIDE PHOSPHOTRANSFERASE DOMAIN-CONTAINING PROTEIN"/>
    <property type="match status" value="1"/>
</dbReference>
<gene>
    <name evidence="3" type="ORF">J2Z66_001377</name>
</gene>
<organism evidence="3 4">
    <name type="scientific">Paenibacillus eucommiae</name>
    <dbReference type="NCBI Taxonomy" id="1355755"/>
    <lineage>
        <taxon>Bacteria</taxon>
        <taxon>Bacillati</taxon>
        <taxon>Bacillota</taxon>
        <taxon>Bacilli</taxon>
        <taxon>Bacillales</taxon>
        <taxon>Paenibacillaceae</taxon>
        <taxon>Paenibacillus</taxon>
    </lineage>
</organism>
<dbReference type="SUPFAM" id="SSF56112">
    <property type="entry name" value="Protein kinase-like (PK-like)"/>
    <property type="match status" value="1"/>
</dbReference>
<keyword evidence="4" id="KW-1185">Reference proteome</keyword>
<keyword evidence="3" id="KW-0418">Kinase</keyword>
<dbReference type="PANTHER" id="PTHR21064">
    <property type="entry name" value="AMINOGLYCOSIDE PHOSPHOTRANSFERASE DOMAIN-CONTAINING PROTEIN-RELATED"/>
    <property type="match status" value="1"/>
</dbReference>
<dbReference type="EMBL" id="JAGGLB010000003">
    <property type="protein sequence ID" value="MBP1989779.1"/>
    <property type="molecule type" value="Genomic_DNA"/>
</dbReference>
<accession>A0ABS4IQC7</accession>
<comment type="caution">
    <text evidence="3">The sequence shown here is derived from an EMBL/GenBank/DDBJ whole genome shotgun (WGS) entry which is preliminary data.</text>
</comment>
<name>A0ABS4IQC7_9BACL</name>
<keyword evidence="3" id="KW-0808">Transferase</keyword>
<evidence type="ECO:0000313" key="4">
    <source>
        <dbReference type="Proteomes" id="UP001519287"/>
    </source>
</evidence>
<dbReference type="Gene3D" id="3.30.200.20">
    <property type="entry name" value="Phosphorylase Kinase, domain 1"/>
    <property type="match status" value="1"/>
</dbReference>
<dbReference type="InterPro" id="IPR050249">
    <property type="entry name" value="Pseudomonas-type_ThrB"/>
</dbReference>
<feature type="domain" description="Aminoglycoside phosphotransferase" evidence="2">
    <location>
        <begin position="33"/>
        <end position="237"/>
    </location>
</feature>
<evidence type="ECO:0000313" key="3">
    <source>
        <dbReference type="EMBL" id="MBP1989779.1"/>
    </source>
</evidence>
<dbReference type="GO" id="GO:0016301">
    <property type="term" value="F:kinase activity"/>
    <property type="evidence" value="ECO:0007669"/>
    <property type="project" value="UniProtKB-KW"/>
</dbReference>
<dbReference type="InterPro" id="IPR011009">
    <property type="entry name" value="Kinase-like_dom_sf"/>
</dbReference>
<dbReference type="RefSeq" id="WP_209970578.1">
    <property type="nucleotide sequence ID" value="NZ_JAGGLB010000003.1"/>
</dbReference>
<dbReference type="Proteomes" id="UP001519287">
    <property type="component" value="Unassembled WGS sequence"/>
</dbReference>
<comment type="similarity">
    <text evidence="1">Belongs to the pseudomonas-type ThrB family.</text>
</comment>
<proteinExistence type="inferred from homology"/>
<evidence type="ECO:0000259" key="2">
    <source>
        <dbReference type="Pfam" id="PF01636"/>
    </source>
</evidence>